<protein>
    <submittedName>
        <fullName evidence="3">Uncharacterized protein</fullName>
    </submittedName>
</protein>
<evidence type="ECO:0000256" key="1">
    <source>
        <dbReference type="SAM" id="MobiDB-lite"/>
    </source>
</evidence>
<dbReference type="Proteomes" id="UP000242188">
    <property type="component" value="Unassembled WGS sequence"/>
</dbReference>
<proteinExistence type="predicted"/>
<reference evidence="3 4" key="1">
    <citation type="journal article" date="2017" name="Nat. Ecol. Evol.">
        <title>Scallop genome provides insights into evolution of bilaterian karyotype and development.</title>
        <authorList>
            <person name="Wang S."/>
            <person name="Zhang J."/>
            <person name="Jiao W."/>
            <person name="Li J."/>
            <person name="Xun X."/>
            <person name="Sun Y."/>
            <person name="Guo X."/>
            <person name="Huan P."/>
            <person name="Dong B."/>
            <person name="Zhang L."/>
            <person name="Hu X."/>
            <person name="Sun X."/>
            <person name="Wang J."/>
            <person name="Zhao C."/>
            <person name="Wang Y."/>
            <person name="Wang D."/>
            <person name="Huang X."/>
            <person name="Wang R."/>
            <person name="Lv J."/>
            <person name="Li Y."/>
            <person name="Zhang Z."/>
            <person name="Liu B."/>
            <person name="Lu W."/>
            <person name="Hui Y."/>
            <person name="Liang J."/>
            <person name="Zhou Z."/>
            <person name="Hou R."/>
            <person name="Li X."/>
            <person name="Liu Y."/>
            <person name="Li H."/>
            <person name="Ning X."/>
            <person name="Lin Y."/>
            <person name="Zhao L."/>
            <person name="Xing Q."/>
            <person name="Dou J."/>
            <person name="Li Y."/>
            <person name="Mao J."/>
            <person name="Guo H."/>
            <person name="Dou H."/>
            <person name="Li T."/>
            <person name="Mu C."/>
            <person name="Jiang W."/>
            <person name="Fu Q."/>
            <person name="Fu X."/>
            <person name="Miao Y."/>
            <person name="Liu J."/>
            <person name="Yu Q."/>
            <person name="Li R."/>
            <person name="Liao H."/>
            <person name="Li X."/>
            <person name="Kong Y."/>
            <person name="Jiang Z."/>
            <person name="Chourrout D."/>
            <person name="Li R."/>
            <person name="Bao Z."/>
        </authorList>
    </citation>
    <scope>NUCLEOTIDE SEQUENCE [LARGE SCALE GENOMIC DNA]</scope>
    <source>
        <strain evidence="3 4">PY_sf001</strain>
    </source>
</reference>
<keyword evidence="4" id="KW-1185">Reference proteome</keyword>
<dbReference type="OrthoDB" id="10349504at2759"/>
<organism evidence="3 4">
    <name type="scientific">Mizuhopecten yessoensis</name>
    <name type="common">Japanese scallop</name>
    <name type="synonym">Patinopecten yessoensis</name>
    <dbReference type="NCBI Taxonomy" id="6573"/>
    <lineage>
        <taxon>Eukaryota</taxon>
        <taxon>Metazoa</taxon>
        <taxon>Spiralia</taxon>
        <taxon>Lophotrochozoa</taxon>
        <taxon>Mollusca</taxon>
        <taxon>Bivalvia</taxon>
        <taxon>Autobranchia</taxon>
        <taxon>Pteriomorphia</taxon>
        <taxon>Pectinida</taxon>
        <taxon>Pectinoidea</taxon>
        <taxon>Pectinidae</taxon>
        <taxon>Mizuhopecten</taxon>
    </lineage>
</organism>
<evidence type="ECO:0000256" key="2">
    <source>
        <dbReference type="SAM" id="Phobius"/>
    </source>
</evidence>
<accession>A0A210PDV4</accession>
<evidence type="ECO:0000313" key="4">
    <source>
        <dbReference type="Proteomes" id="UP000242188"/>
    </source>
</evidence>
<keyword evidence="2" id="KW-0472">Membrane</keyword>
<gene>
    <name evidence="3" type="ORF">KP79_PYT11432</name>
</gene>
<dbReference type="EMBL" id="NEDP02076751">
    <property type="protein sequence ID" value="OWF34663.1"/>
    <property type="molecule type" value="Genomic_DNA"/>
</dbReference>
<keyword evidence="2" id="KW-0812">Transmembrane</keyword>
<feature type="transmembrane region" description="Helical" evidence="2">
    <location>
        <begin position="20"/>
        <end position="42"/>
    </location>
</feature>
<keyword evidence="2" id="KW-1133">Transmembrane helix</keyword>
<evidence type="ECO:0000313" key="3">
    <source>
        <dbReference type="EMBL" id="OWF34663.1"/>
    </source>
</evidence>
<name>A0A210PDV4_MIZYE</name>
<sequence>MWLELTLLTVFWCFSSNDQLSWIVIGSLLAFGIFLIVVIFVCRQCGCCGHPRDVGCSSPALSDTRPFNVNVSVIDSQGIDTFQQEHRPPDQSRSAKLPGLPPYAYECVPGDSPQTAPPPYTVKAEPW</sequence>
<feature type="region of interest" description="Disordered" evidence="1">
    <location>
        <begin position="107"/>
        <end position="127"/>
    </location>
</feature>
<comment type="caution">
    <text evidence="3">The sequence shown here is derived from an EMBL/GenBank/DDBJ whole genome shotgun (WGS) entry which is preliminary data.</text>
</comment>
<dbReference type="AlphaFoldDB" id="A0A210PDV4"/>